<dbReference type="Proteomes" id="UP001499843">
    <property type="component" value="Unassembled WGS sequence"/>
</dbReference>
<proteinExistence type="predicted"/>
<feature type="compositionally biased region" description="Low complexity" evidence="1">
    <location>
        <begin position="31"/>
        <end position="40"/>
    </location>
</feature>
<dbReference type="EMBL" id="BAAAQX010000058">
    <property type="protein sequence ID" value="GAA2215966.1"/>
    <property type="molecule type" value="Genomic_DNA"/>
</dbReference>
<comment type="caution">
    <text evidence="2">The sequence shown here is derived from an EMBL/GenBank/DDBJ whole genome shotgun (WGS) entry which is preliminary data.</text>
</comment>
<reference evidence="2 3" key="1">
    <citation type="journal article" date="2019" name="Int. J. Syst. Evol. Microbiol.">
        <title>The Global Catalogue of Microorganisms (GCM) 10K type strain sequencing project: providing services to taxonomists for standard genome sequencing and annotation.</title>
        <authorList>
            <consortium name="The Broad Institute Genomics Platform"/>
            <consortium name="The Broad Institute Genome Sequencing Center for Infectious Disease"/>
            <person name="Wu L."/>
            <person name="Ma J."/>
        </authorList>
    </citation>
    <scope>NUCLEOTIDE SEQUENCE [LARGE SCALE GENOMIC DNA]</scope>
    <source>
        <strain evidence="2 3">JCM 16114</strain>
    </source>
</reference>
<evidence type="ECO:0000313" key="2">
    <source>
        <dbReference type="EMBL" id="GAA2215966.1"/>
    </source>
</evidence>
<evidence type="ECO:0000256" key="1">
    <source>
        <dbReference type="SAM" id="MobiDB-lite"/>
    </source>
</evidence>
<accession>A0ABN3D2C9</accession>
<name>A0ABN3D2C9_9ACTN</name>
<organism evidence="2 3">
    <name type="scientific">Nonomuraea monospora</name>
    <dbReference type="NCBI Taxonomy" id="568818"/>
    <lineage>
        <taxon>Bacteria</taxon>
        <taxon>Bacillati</taxon>
        <taxon>Actinomycetota</taxon>
        <taxon>Actinomycetes</taxon>
        <taxon>Streptosporangiales</taxon>
        <taxon>Streptosporangiaceae</taxon>
        <taxon>Nonomuraea</taxon>
    </lineage>
</organism>
<feature type="region of interest" description="Disordered" evidence="1">
    <location>
        <begin position="16"/>
        <end position="40"/>
    </location>
</feature>
<keyword evidence="3" id="KW-1185">Reference proteome</keyword>
<evidence type="ECO:0000313" key="3">
    <source>
        <dbReference type="Proteomes" id="UP001499843"/>
    </source>
</evidence>
<gene>
    <name evidence="2" type="ORF">GCM10009850_114350</name>
</gene>
<protein>
    <submittedName>
        <fullName evidence="2">Uncharacterized protein</fullName>
    </submittedName>
</protein>
<sequence length="74" mass="8727">MWAGVFSAMERVKYSGLQPGRERRRRHRGTGPRARLPGRPRAPIRNMAVYRLHDGRRIVEWRDHTNAAYARTLM</sequence>